<comment type="similarity">
    <text evidence="2">Belongs to the AAA ATPase family.</text>
</comment>
<dbReference type="SUPFAM" id="SSF54585">
    <property type="entry name" value="Cdc48 domain 2-like"/>
    <property type="match status" value="1"/>
</dbReference>
<dbReference type="EMBL" id="BRXW01000651">
    <property type="protein sequence ID" value="GMH72246.1"/>
    <property type="molecule type" value="Genomic_DNA"/>
</dbReference>
<dbReference type="GO" id="GO:0005524">
    <property type="term" value="F:ATP binding"/>
    <property type="evidence" value="ECO:0007669"/>
    <property type="project" value="UniProtKB-KW"/>
</dbReference>
<dbReference type="Gene3D" id="1.10.8.60">
    <property type="match status" value="1"/>
</dbReference>
<evidence type="ECO:0000259" key="10">
    <source>
        <dbReference type="SMART" id="SM00382"/>
    </source>
</evidence>
<dbReference type="GO" id="GO:0005778">
    <property type="term" value="C:peroxisomal membrane"/>
    <property type="evidence" value="ECO:0007669"/>
    <property type="project" value="TreeGrafter"/>
</dbReference>
<evidence type="ECO:0000256" key="7">
    <source>
        <dbReference type="ARBA" id="ARBA00032509"/>
    </source>
</evidence>
<dbReference type="PANTHER" id="PTHR23077">
    <property type="entry name" value="AAA-FAMILY ATPASE"/>
    <property type="match status" value="1"/>
</dbReference>
<dbReference type="Gene3D" id="3.40.50.300">
    <property type="entry name" value="P-loop containing nucleotide triphosphate hydrolases"/>
    <property type="match status" value="2"/>
</dbReference>
<comment type="caution">
    <text evidence="11">The sequence shown here is derived from an EMBL/GenBank/DDBJ whole genome shotgun (WGS) entry which is preliminary data.</text>
</comment>
<dbReference type="Pfam" id="PF09262">
    <property type="entry name" value="PEX-1N"/>
    <property type="match status" value="1"/>
</dbReference>
<name>A0A9W7AG98_9STRA</name>
<dbReference type="SMART" id="SM00382">
    <property type="entry name" value="AAA"/>
    <property type="match status" value="2"/>
</dbReference>
<keyword evidence="3" id="KW-0547">Nucleotide-binding</keyword>
<evidence type="ECO:0000256" key="5">
    <source>
        <dbReference type="ARBA" id="ARBA00022840"/>
    </source>
</evidence>
<dbReference type="SUPFAM" id="SSF52540">
    <property type="entry name" value="P-loop containing nucleoside triphosphate hydrolases"/>
    <property type="match status" value="2"/>
</dbReference>
<dbReference type="AlphaFoldDB" id="A0A9W7AG98"/>
<feature type="region of interest" description="Disordered" evidence="9">
    <location>
        <begin position="371"/>
        <end position="449"/>
    </location>
</feature>
<feature type="domain" description="AAA+ ATPase" evidence="10">
    <location>
        <begin position="478"/>
        <end position="654"/>
    </location>
</feature>
<feature type="compositionally biased region" description="Low complexity" evidence="9">
    <location>
        <begin position="383"/>
        <end position="411"/>
    </location>
</feature>
<gene>
    <name evidence="11" type="ORF">TrLO_g4347</name>
</gene>
<feature type="domain" description="AAA+ ATPase" evidence="10">
    <location>
        <begin position="776"/>
        <end position="913"/>
    </location>
</feature>
<keyword evidence="12" id="KW-1185">Reference proteome</keyword>
<evidence type="ECO:0000256" key="8">
    <source>
        <dbReference type="ARBA" id="ARBA00034532"/>
    </source>
</evidence>
<dbReference type="InterPro" id="IPR003593">
    <property type="entry name" value="AAA+_ATPase"/>
</dbReference>
<accession>A0A9W7AG98</accession>
<dbReference type="Proteomes" id="UP001165122">
    <property type="component" value="Unassembled WGS sequence"/>
</dbReference>
<protein>
    <recommendedName>
        <fullName evidence="8">Peroxisomal ATPase PEX1</fullName>
    </recommendedName>
    <alternativeName>
        <fullName evidence="7">Peroxin-1</fullName>
    </alternativeName>
</protein>
<dbReference type="InterPro" id="IPR003959">
    <property type="entry name" value="ATPase_AAA_core"/>
</dbReference>
<keyword evidence="5" id="KW-0067">ATP-binding</keyword>
<dbReference type="GO" id="GO:0016558">
    <property type="term" value="P:protein import into peroxisome matrix"/>
    <property type="evidence" value="ECO:0007669"/>
    <property type="project" value="TreeGrafter"/>
</dbReference>
<keyword evidence="6" id="KW-0472">Membrane</keyword>
<dbReference type="InterPro" id="IPR029067">
    <property type="entry name" value="CDC48_domain_2-like_sf"/>
</dbReference>
<dbReference type="InterPro" id="IPR050168">
    <property type="entry name" value="AAA_ATPase_domain"/>
</dbReference>
<feature type="compositionally biased region" description="Polar residues" evidence="9">
    <location>
        <begin position="416"/>
        <end position="426"/>
    </location>
</feature>
<evidence type="ECO:0000256" key="2">
    <source>
        <dbReference type="ARBA" id="ARBA00006914"/>
    </source>
</evidence>
<dbReference type="InterPro" id="IPR003960">
    <property type="entry name" value="ATPase_AAA_CS"/>
</dbReference>
<sequence>MSSVSCREASDASSHFVRASASAIALITEKTSLSFSALKLDASSSCTSYYTSYNGGTLSDASPILELPKKIFQSLNQPSSVVVSIPTSPPVASQLNISPMKMEDWDAIELNAEYLEEILLSQFSVLFPDQVLSVTLPGNFHVQMKVTNPDFPDSRCALLKNATELIIEPNPRSKLPSSFPPSKPLRLLPTESDARREIPHWEDVWSKQYPNTLSQASPPPLTLSLSPSTLDRIPGYTQMSTQFPSSTPVVAVYNWEPPPTKPKPTYSYGNFRSQAPTKKIFYATIIPNSDLPSSDAAIMSPSLRYSLSLSIFECVQIKVLSPSELQLTSKLGDSVTPKLDGNFSLSKNCPSRVFAPNSILFDDGDATFSKFSKITAPTPPENNSPNSSSNNPSTNNTNPNPDSLPPLFYLPLPNPTNTSKPANSPTLPKDTSAVFTLTPNTPIPALGKEQVSTLQGLYDDIVSEFEENPPNPNDPSSNPKCHLLVGAEGSGKTHIALNLCVKLRLAPPLSSTHTHKTPLSSVYVDFKMLQINYPKMNELLNKISHLARLALSTSPSVLILDNVDILAPFIDDKDAQVMNLSMMIDQGGLVADHIVYILEEIAKAGNGVSVLITAKGKDRLNKLLSNPDFKRIHAPRTIQNYDGPDRITLFKKLLLHNKYTLSDDFNAEKFTLDTESCLPIDVVKLIEMIKHNLRLRFLGRFNPNEDESGAVVRQADIDRALANFSPSSLKGAKLNKQTAVDWDGIGGLFKAKAKLIETFENPIKYRKIFENSPIKIPKGGILYGPTGCGKTLLGSAIAKKSNLNFISVKGPELLDKFIGASEAAVRDVFARAETASPCLVFFDEFESLAPKRGKDATGVTDRVVNQLLTFLDGVEVSKGEVFVLAATSRIDMIDAALLRPGRLDLKIEVGLPNKKERIDILKKIIAKNSMHLDLGVLETVIATSTLSDDYNAADIQAICNSAYLAAVHAAIEGKKPGEVNEDQVKISAKHFFDAVRATKPSSVKIVEDEEFKVSSRVAYH</sequence>
<dbReference type="Gene3D" id="3.10.330.10">
    <property type="match status" value="1"/>
</dbReference>
<dbReference type="InterPro" id="IPR015342">
    <property type="entry name" value="PEX1-N_C-lobe"/>
</dbReference>
<dbReference type="GO" id="GO:0005829">
    <property type="term" value="C:cytosol"/>
    <property type="evidence" value="ECO:0007669"/>
    <property type="project" value="TreeGrafter"/>
</dbReference>
<reference evidence="12" key="1">
    <citation type="journal article" date="2023" name="Commun. Biol.">
        <title>Genome analysis of Parmales, the sister group of diatoms, reveals the evolutionary specialization of diatoms from phago-mixotrophs to photoautotrophs.</title>
        <authorList>
            <person name="Ban H."/>
            <person name="Sato S."/>
            <person name="Yoshikawa S."/>
            <person name="Yamada K."/>
            <person name="Nakamura Y."/>
            <person name="Ichinomiya M."/>
            <person name="Sato N."/>
            <person name="Blanc-Mathieu R."/>
            <person name="Endo H."/>
            <person name="Kuwata A."/>
            <person name="Ogata H."/>
        </authorList>
    </citation>
    <scope>NUCLEOTIDE SEQUENCE [LARGE SCALE GENOMIC DNA]</scope>
    <source>
        <strain evidence="12">NIES 3700</strain>
    </source>
</reference>
<evidence type="ECO:0000256" key="3">
    <source>
        <dbReference type="ARBA" id="ARBA00022741"/>
    </source>
</evidence>
<keyword evidence="4" id="KW-0378">Hydrolase</keyword>
<evidence type="ECO:0000256" key="6">
    <source>
        <dbReference type="ARBA" id="ARBA00023136"/>
    </source>
</evidence>
<dbReference type="Pfam" id="PF00004">
    <property type="entry name" value="AAA"/>
    <property type="match status" value="1"/>
</dbReference>
<proteinExistence type="inferred from homology"/>
<dbReference type="GO" id="GO:0016887">
    <property type="term" value="F:ATP hydrolysis activity"/>
    <property type="evidence" value="ECO:0007669"/>
    <property type="project" value="InterPro"/>
</dbReference>
<dbReference type="FunFam" id="3.40.50.300:FF:000149">
    <property type="entry name" value="Nuclear valosin-containing protein-like"/>
    <property type="match status" value="1"/>
</dbReference>
<evidence type="ECO:0000256" key="4">
    <source>
        <dbReference type="ARBA" id="ARBA00022801"/>
    </source>
</evidence>
<dbReference type="PANTHER" id="PTHR23077:SF12">
    <property type="entry name" value="PEROXISOMAL ATPASE PEX1"/>
    <property type="match status" value="1"/>
</dbReference>
<evidence type="ECO:0000313" key="12">
    <source>
        <dbReference type="Proteomes" id="UP001165122"/>
    </source>
</evidence>
<dbReference type="PROSITE" id="PS00674">
    <property type="entry name" value="AAA"/>
    <property type="match status" value="1"/>
</dbReference>
<comment type="subcellular location">
    <subcellularLocation>
        <location evidence="1">Membrane</location>
    </subcellularLocation>
</comment>
<evidence type="ECO:0000256" key="9">
    <source>
        <dbReference type="SAM" id="MobiDB-lite"/>
    </source>
</evidence>
<dbReference type="OrthoDB" id="2187at2759"/>
<dbReference type="InterPro" id="IPR027417">
    <property type="entry name" value="P-loop_NTPase"/>
</dbReference>
<evidence type="ECO:0000313" key="11">
    <source>
        <dbReference type="EMBL" id="GMH72246.1"/>
    </source>
</evidence>
<organism evidence="11 12">
    <name type="scientific">Triparma laevis f. longispina</name>
    <dbReference type="NCBI Taxonomy" id="1714387"/>
    <lineage>
        <taxon>Eukaryota</taxon>
        <taxon>Sar</taxon>
        <taxon>Stramenopiles</taxon>
        <taxon>Ochrophyta</taxon>
        <taxon>Bolidophyceae</taxon>
        <taxon>Parmales</taxon>
        <taxon>Triparmaceae</taxon>
        <taxon>Triparma</taxon>
    </lineage>
</organism>
<evidence type="ECO:0000256" key="1">
    <source>
        <dbReference type="ARBA" id="ARBA00004370"/>
    </source>
</evidence>